<organism evidence="1 2">
    <name type="scientific">Paspalum notatum var. saurae</name>
    <dbReference type="NCBI Taxonomy" id="547442"/>
    <lineage>
        <taxon>Eukaryota</taxon>
        <taxon>Viridiplantae</taxon>
        <taxon>Streptophyta</taxon>
        <taxon>Embryophyta</taxon>
        <taxon>Tracheophyta</taxon>
        <taxon>Spermatophyta</taxon>
        <taxon>Magnoliopsida</taxon>
        <taxon>Liliopsida</taxon>
        <taxon>Poales</taxon>
        <taxon>Poaceae</taxon>
        <taxon>PACMAD clade</taxon>
        <taxon>Panicoideae</taxon>
        <taxon>Andropogonodae</taxon>
        <taxon>Paspaleae</taxon>
        <taxon>Paspalinae</taxon>
        <taxon>Paspalum</taxon>
    </lineage>
</organism>
<dbReference type="SUPFAM" id="SSF53098">
    <property type="entry name" value="Ribonuclease H-like"/>
    <property type="match status" value="1"/>
</dbReference>
<dbReference type="AlphaFoldDB" id="A0AAQ3X545"/>
<dbReference type="PANTHER" id="PTHR42648">
    <property type="entry name" value="TRANSPOSASE, PUTATIVE-RELATED"/>
    <property type="match status" value="1"/>
</dbReference>
<evidence type="ECO:0000313" key="2">
    <source>
        <dbReference type="Proteomes" id="UP001341281"/>
    </source>
</evidence>
<reference evidence="1 2" key="1">
    <citation type="submission" date="2024-02" db="EMBL/GenBank/DDBJ databases">
        <title>High-quality chromosome-scale genome assembly of Pensacola bahiagrass (Paspalum notatum Flugge var. saurae).</title>
        <authorList>
            <person name="Vega J.M."/>
            <person name="Podio M."/>
            <person name="Orjuela J."/>
            <person name="Siena L.A."/>
            <person name="Pessino S.C."/>
            <person name="Combes M.C."/>
            <person name="Mariac C."/>
            <person name="Albertini E."/>
            <person name="Pupilli F."/>
            <person name="Ortiz J.P.A."/>
            <person name="Leblanc O."/>
        </authorList>
    </citation>
    <scope>NUCLEOTIDE SEQUENCE [LARGE SCALE GENOMIC DNA]</scope>
    <source>
        <strain evidence="1">R1</strain>
        <tissue evidence="1">Leaf</tissue>
    </source>
</reference>
<gene>
    <name evidence="1" type="ORF">U9M48_032116</name>
</gene>
<sequence length="93" mass="10305">MGVVRSMMKAMSMPGWFWGKVVTTAVFILNRSPTQSVDGKTPYEVWHGVKPPVHFLHTFGCVAHVKAGSKHLTKLEDRSTPMVFVGYEVGTKA</sequence>
<dbReference type="InterPro" id="IPR012337">
    <property type="entry name" value="RNaseH-like_sf"/>
</dbReference>
<dbReference type="InterPro" id="IPR036397">
    <property type="entry name" value="RNaseH_sf"/>
</dbReference>
<dbReference type="Gene3D" id="3.30.420.10">
    <property type="entry name" value="Ribonuclease H-like superfamily/Ribonuclease H"/>
    <property type="match status" value="1"/>
</dbReference>
<dbReference type="Proteomes" id="UP001341281">
    <property type="component" value="Chromosome 07"/>
</dbReference>
<protein>
    <submittedName>
        <fullName evidence="1">Uncharacterized protein</fullName>
    </submittedName>
</protein>
<proteinExistence type="predicted"/>
<dbReference type="GO" id="GO:0003676">
    <property type="term" value="F:nucleic acid binding"/>
    <property type="evidence" value="ECO:0007669"/>
    <property type="project" value="InterPro"/>
</dbReference>
<evidence type="ECO:0000313" key="1">
    <source>
        <dbReference type="EMBL" id="WVZ85166.1"/>
    </source>
</evidence>
<dbReference type="InterPro" id="IPR039537">
    <property type="entry name" value="Retrotran_Ty1/copia-like"/>
</dbReference>
<name>A0AAQ3X545_PASNO</name>
<keyword evidence="2" id="KW-1185">Reference proteome</keyword>
<dbReference type="EMBL" id="CP144751">
    <property type="protein sequence ID" value="WVZ85166.1"/>
    <property type="molecule type" value="Genomic_DNA"/>
</dbReference>
<accession>A0AAQ3X545</accession>
<dbReference type="PANTHER" id="PTHR42648:SF25">
    <property type="entry name" value="RNA-DIRECTED DNA POLYMERASE"/>
    <property type="match status" value="1"/>
</dbReference>